<dbReference type="PANTHER" id="PTHR13355:SF11">
    <property type="entry name" value="GLUCOSAMINE 6-PHOSPHATE N-ACETYLTRANSFERASE"/>
    <property type="match status" value="1"/>
</dbReference>
<comment type="similarity">
    <text evidence="2 6">Belongs to the acetyltransferase family. GNA1 subfamily.</text>
</comment>
<dbReference type="SUPFAM" id="SSF55729">
    <property type="entry name" value="Acyl-CoA N-acyltransferases (Nat)"/>
    <property type="match status" value="1"/>
</dbReference>
<evidence type="ECO:0000256" key="3">
    <source>
        <dbReference type="ARBA" id="ARBA00022679"/>
    </source>
</evidence>
<accession>A0A4Z1SPQ4</accession>
<keyword evidence="3 6" id="KW-0808">Transferase</keyword>
<dbReference type="FunFam" id="3.40.630.30:FF:000105">
    <property type="entry name" value="Glucosamine 6-phosphate N-acetyltransferase"/>
    <property type="match status" value="1"/>
</dbReference>
<reference evidence="8 9" key="1">
    <citation type="submission" date="2019-05" db="EMBL/GenBank/DDBJ databases">
        <title>The compact genome of Giardia muris reveals important steps in the evolution of intestinal protozoan parasites.</title>
        <authorList>
            <person name="Xu F."/>
            <person name="Jimenez-Gonzalez A."/>
            <person name="Einarsson E."/>
            <person name="Astvaldsson A."/>
            <person name="Peirasmaki D."/>
            <person name="Eckmann L."/>
            <person name="Andersson J.O."/>
            <person name="Svard S.G."/>
            <person name="Jerlstrom-Hultqvist J."/>
        </authorList>
    </citation>
    <scope>NUCLEOTIDE SEQUENCE [LARGE SCALE GENOMIC DNA]</scope>
    <source>
        <strain evidence="8 9">Roberts-Thomson</strain>
    </source>
</reference>
<dbReference type="GO" id="GO:0006048">
    <property type="term" value="P:UDP-N-acetylglucosamine biosynthetic process"/>
    <property type="evidence" value="ECO:0007669"/>
    <property type="project" value="UniProtKB-UniRule"/>
</dbReference>
<dbReference type="EMBL" id="VDLU01000003">
    <property type="protein sequence ID" value="TNJ27640.1"/>
    <property type="molecule type" value="Genomic_DNA"/>
</dbReference>
<keyword evidence="4 6" id="KW-0012">Acyltransferase</keyword>
<dbReference type="EC" id="2.3.1.4" evidence="6"/>
<feature type="domain" description="N-acetyltransferase" evidence="7">
    <location>
        <begin position="52"/>
        <end position="192"/>
    </location>
</feature>
<evidence type="ECO:0000256" key="5">
    <source>
        <dbReference type="ARBA" id="ARBA00048964"/>
    </source>
</evidence>
<dbReference type="Gene3D" id="3.40.630.30">
    <property type="match status" value="1"/>
</dbReference>
<keyword evidence="9" id="KW-1185">Reference proteome</keyword>
<gene>
    <name evidence="8" type="ORF">GMRT_23234</name>
</gene>
<sequence length="192" mass="21272">MSTQVNSGDTVCICSCHQPREEGGRLEYPLVCERCRDAHPTGSTGVPPARVARLRTLTRHDLSDLCKLLSQLSTVGEVTEERLMAFYRDVASNDRHTVAVFEGDDGHVIGTATLLVEPKLLHGGSFVGHIEDVVIDQQYRGIGLGKLLITHLIDCARKDGCYKVILDCNDKTIGFYEKCGLEKHGNYMAMYF</sequence>
<dbReference type="UniPathway" id="UPA00113">
    <property type="reaction ID" value="UER00529"/>
</dbReference>
<evidence type="ECO:0000256" key="4">
    <source>
        <dbReference type="ARBA" id="ARBA00023315"/>
    </source>
</evidence>
<organism evidence="8 9">
    <name type="scientific">Giardia muris</name>
    <dbReference type="NCBI Taxonomy" id="5742"/>
    <lineage>
        <taxon>Eukaryota</taxon>
        <taxon>Metamonada</taxon>
        <taxon>Diplomonadida</taxon>
        <taxon>Hexamitidae</taxon>
        <taxon>Giardiinae</taxon>
        <taxon>Giardia</taxon>
    </lineage>
</organism>
<dbReference type="InterPro" id="IPR000182">
    <property type="entry name" value="GNAT_dom"/>
</dbReference>
<dbReference type="CDD" id="cd04301">
    <property type="entry name" value="NAT_SF"/>
    <property type="match status" value="1"/>
</dbReference>
<name>A0A4Z1SPQ4_GIAMU</name>
<dbReference type="OrthoDB" id="10039976at2759"/>
<evidence type="ECO:0000256" key="2">
    <source>
        <dbReference type="ARBA" id="ARBA00006048"/>
    </source>
</evidence>
<comment type="caution">
    <text evidence="8">The sequence shown here is derived from an EMBL/GenBank/DDBJ whole genome shotgun (WGS) entry which is preliminary data.</text>
</comment>
<dbReference type="GO" id="GO:0004343">
    <property type="term" value="F:glucosamine 6-phosphate N-acetyltransferase activity"/>
    <property type="evidence" value="ECO:0007669"/>
    <property type="project" value="UniProtKB-UniRule"/>
</dbReference>
<proteinExistence type="inferred from homology"/>
<dbReference type="Proteomes" id="UP000315496">
    <property type="component" value="Chromosome 3"/>
</dbReference>
<dbReference type="InterPro" id="IPR016181">
    <property type="entry name" value="Acyl_CoA_acyltransferase"/>
</dbReference>
<comment type="pathway">
    <text evidence="1 6">Nucleotide-sugar biosynthesis; UDP-N-acetyl-alpha-D-glucosamine biosynthesis; N-acetyl-alpha-D-glucosamine 1-phosphate from alpha-D-glucosamine 6-phosphate (route I): step 1/2.</text>
</comment>
<dbReference type="InterPro" id="IPR039143">
    <property type="entry name" value="GNPNAT1-like"/>
</dbReference>
<evidence type="ECO:0000259" key="7">
    <source>
        <dbReference type="PROSITE" id="PS51186"/>
    </source>
</evidence>
<dbReference type="Pfam" id="PF00583">
    <property type="entry name" value="Acetyltransf_1"/>
    <property type="match status" value="1"/>
</dbReference>
<evidence type="ECO:0000256" key="6">
    <source>
        <dbReference type="RuleBase" id="RU365086"/>
    </source>
</evidence>
<dbReference type="VEuPathDB" id="GiardiaDB:GMRT_23234"/>
<protein>
    <recommendedName>
        <fullName evidence="6">Glucosamine 6-phosphate N-acetyltransferase</fullName>
        <ecNumber evidence="6">2.3.1.4</ecNumber>
    </recommendedName>
</protein>
<dbReference type="PANTHER" id="PTHR13355">
    <property type="entry name" value="GLUCOSAMINE 6-PHOSPHATE N-ACETYLTRANSFERASE"/>
    <property type="match status" value="1"/>
</dbReference>
<evidence type="ECO:0000256" key="1">
    <source>
        <dbReference type="ARBA" id="ARBA00004832"/>
    </source>
</evidence>
<evidence type="ECO:0000313" key="9">
    <source>
        <dbReference type="Proteomes" id="UP000315496"/>
    </source>
</evidence>
<dbReference type="PROSITE" id="PS51186">
    <property type="entry name" value="GNAT"/>
    <property type="match status" value="1"/>
</dbReference>
<dbReference type="AlphaFoldDB" id="A0A4Z1SPQ4"/>
<comment type="catalytic activity">
    <reaction evidence="5 6">
        <text>D-glucosamine 6-phosphate + acetyl-CoA = N-acetyl-D-glucosamine 6-phosphate + CoA + H(+)</text>
        <dbReference type="Rhea" id="RHEA:10292"/>
        <dbReference type="ChEBI" id="CHEBI:15378"/>
        <dbReference type="ChEBI" id="CHEBI:57287"/>
        <dbReference type="ChEBI" id="CHEBI:57288"/>
        <dbReference type="ChEBI" id="CHEBI:57513"/>
        <dbReference type="ChEBI" id="CHEBI:58725"/>
        <dbReference type="EC" id="2.3.1.4"/>
    </reaction>
</comment>
<evidence type="ECO:0000313" key="8">
    <source>
        <dbReference type="EMBL" id="TNJ27640.1"/>
    </source>
</evidence>